<proteinExistence type="predicted"/>
<evidence type="ECO:0000256" key="1">
    <source>
        <dbReference type="SAM" id="MobiDB-lite"/>
    </source>
</evidence>
<feature type="region of interest" description="Disordered" evidence="1">
    <location>
        <begin position="74"/>
        <end position="94"/>
    </location>
</feature>
<dbReference type="EMBL" id="GBRH01227079">
    <property type="protein sequence ID" value="JAD70816.1"/>
    <property type="molecule type" value="Transcribed_RNA"/>
</dbReference>
<evidence type="ECO:0000313" key="2">
    <source>
        <dbReference type="EMBL" id="JAD70816.1"/>
    </source>
</evidence>
<protein>
    <submittedName>
        <fullName evidence="2">Uncharacterized protein</fullName>
    </submittedName>
</protein>
<sequence>MAARHWSWLKAAHRWSRYVACHQISFASSSGHCPPWMASMSAGLLREKPAPCWWWNRRRGGRCLLPSWRCVPSDSLPAGDSFRSTGSPAAATYS</sequence>
<name>A0A0A9C5F1_ARUDO</name>
<reference evidence="2" key="1">
    <citation type="submission" date="2014-09" db="EMBL/GenBank/DDBJ databases">
        <authorList>
            <person name="Magalhaes I.L.F."/>
            <person name="Oliveira U."/>
            <person name="Santos F.R."/>
            <person name="Vidigal T.H.D.A."/>
            <person name="Brescovit A.D."/>
            <person name="Santos A.J."/>
        </authorList>
    </citation>
    <scope>NUCLEOTIDE SEQUENCE</scope>
    <source>
        <tissue evidence="2">Shoot tissue taken approximately 20 cm above the soil surface</tissue>
    </source>
</reference>
<organism evidence="2">
    <name type="scientific">Arundo donax</name>
    <name type="common">Giant reed</name>
    <name type="synonym">Donax arundinaceus</name>
    <dbReference type="NCBI Taxonomy" id="35708"/>
    <lineage>
        <taxon>Eukaryota</taxon>
        <taxon>Viridiplantae</taxon>
        <taxon>Streptophyta</taxon>
        <taxon>Embryophyta</taxon>
        <taxon>Tracheophyta</taxon>
        <taxon>Spermatophyta</taxon>
        <taxon>Magnoliopsida</taxon>
        <taxon>Liliopsida</taxon>
        <taxon>Poales</taxon>
        <taxon>Poaceae</taxon>
        <taxon>PACMAD clade</taxon>
        <taxon>Arundinoideae</taxon>
        <taxon>Arundineae</taxon>
        <taxon>Arundo</taxon>
    </lineage>
</organism>
<reference evidence="2" key="2">
    <citation type="journal article" date="2015" name="Data Brief">
        <title>Shoot transcriptome of the giant reed, Arundo donax.</title>
        <authorList>
            <person name="Barrero R.A."/>
            <person name="Guerrero F.D."/>
            <person name="Moolhuijzen P."/>
            <person name="Goolsby J.A."/>
            <person name="Tidwell J."/>
            <person name="Bellgard S.E."/>
            <person name="Bellgard M.I."/>
        </authorList>
    </citation>
    <scope>NUCLEOTIDE SEQUENCE</scope>
    <source>
        <tissue evidence="2">Shoot tissue taken approximately 20 cm above the soil surface</tissue>
    </source>
</reference>
<accession>A0A0A9C5F1</accession>
<feature type="compositionally biased region" description="Polar residues" evidence="1">
    <location>
        <begin position="82"/>
        <end position="94"/>
    </location>
</feature>
<dbReference type="AlphaFoldDB" id="A0A0A9C5F1"/>